<dbReference type="AlphaFoldDB" id="A0A0B7BER5"/>
<gene>
    <name evidence="1" type="primary">ORF185014</name>
</gene>
<evidence type="ECO:0000313" key="1">
    <source>
        <dbReference type="EMBL" id="CEK91814.1"/>
    </source>
</evidence>
<accession>A0A0B7BER5</accession>
<protein>
    <submittedName>
        <fullName evidence="1">Uncharacterized protein</fullName>
    </submittedName>
</protein>
<proteinExistence type="predicted"/>
<dbReference type="EMBL" id="HACG01044949">
    <property type="protein sequence ID" value="CEK91814.1"/>
    <property type="molecule type" value="Transcribed_RNA"/>
</dbReference>
<organism evidence="1">
    <name type="scientific">Arion vulgaris</name>
    <dbReference type="NCBI Taxonomy" id="1028688"/>
    <lineage>
        <taxon>Eukaryota</taxon>
        <taxon>Metazoa</taxon>
        <taxon>Spiralia</taxon>
        <taxon>Lophotrochozoa</taxon>
        <taxon>Mollusca</taxon>
        <taxon>Gastropoda</taxon>
        <taxon>Heterobranchia</taxon>
        <taxon>Euthyneura</taxon>
        <taxon>Panpulmonata</taxon>
        <taxon>Eupulmonata</taxon>
        <taxon>Stylommatophora</taxon>
        <taxon>Helicina</taxon>
        <taxon>Arionoidea</taxon>
        <taxon>Arionidae</taxon>
        <taxon>Arion</taxon>
    </lineage>
</organism>
<reference evidence="1" key="1">
    <citation type="submission" date="2014-12" db="EMBL/GenBank/DDBJ databases">
        <title>Insight into the proteome of Arion vulgaris.</title>
        <authorList>
            <person name="Aradska J."/>
            <person name="Bulat T."/>
            <person name="Smidak R."/>
            <person name="Sarate P."/>
            <person name="Gangsoo J."/>
            <person name="Sialana F."/>
            <person name="Bilban M."/>
            <person name="Lubec G."/>
        </authorList>
    </citation>
    <scope>NUCLEOTIDE SEQUENCE</scope>
    <source>
        <tissue evidence="1">Skin</tissue>
    </source>
</reference>
<feature type="non-terminal residue" evidence="1">
    <location>
        <position position="1"/>
    </location>
</feature>
<sequence length="69" mass="8399">QKKKKKKRQPNMLFGPSECPQVLFDHFRRIRIWKQENKGKYEPLNIFSYLARLMYHIILPVPNLDTDIK</sequence>
<name>A0A0B7BER5_9EUPU</name>